<organism evidence="2">
    <name type="scientific">marine sediment metagenome</name>
    <dbReference type="NCBI Taxonomy" id="412755"/>
    <lineage>
        <taxon>unclassified sequences</taxon>
        <taxon>metagenomes</taxon>
        <taxon>ecological metagenomes</taxon>
    </lineage>
</organism>
<reference evidence="2" key="1">
    <citation type="journal article" date="2014" name="Front. Microbiol.">
        <title>High frequency of phylogenetically diverse reductive dehalogenase-homologous genes in deep subseafloor sedimentary metagenomes.</title>
        <authorList>
            <person name="Kawai M."/>
            <person name="Futagami T."/>
            <person name="Toyoda A."/>
            <person name="Takaki Y."/>
            <person name="Nishi S."/>
            <person name="Hori S."/>
            <person name="Arai W."/>
            <person name="Tsubouchi T."/>
            <person name="Morono Y."/>
            <person name="Uchiyama I."/>
            <person name="Ito T."/>
            <person name="Fujiyama A."/>
            <person name="Inagaki F."/>
            <person name="Takami H."/>
        </authorList>
    </citation>
    <scope>NUCLEOTIDE SEQUENCE</scope>
    <source>
        <strain evidence="2">Expedition CK06-06</strain>
    </source>
</reference>
<sequence length="191" mass="22124">MQRKGKVLDLTLETEQIEVINQIKEIYNYVSNNTKFRKLIPEVRMNISGSLPNATSKEEIAGIEGRITIIGGYPHASGEVKFNVSDHTARLILSVKEFDDSINFVTNLRYKDKYVKRIQEETNLTTFEFLRESQPDAIKHEERSTMRWLIEESINKMGEIPDLIWDKGSIGKEPMIRLFSKTSKDMIEKLN</sequence>
<evidence type="ECO:0000313" key="2">
    <source>
        <dbReference type="EMBL" id="GAH41023.1"/>
    </source>
</evidence>
<proteinExistence type="predicted"/>
<name>X1H6V3_9ZZZZ</name>
<dbReference type="InterPro" id="IPR036409">
    <property type="entry name" value="Aldolase_II/adducin_N_sf"/>
</dbReference>
<feature type="domain" description="Thiamine-phosphate synthase ThiN" evidence="1">
    <location>
        <begin position="24"/>
        <end position="190"/>
    </location>
</feature>
<dbReference type="Gene3D" id="3.40.225.10">
    <property type="entry name" value="Class II aldolase/adducin N-terminal domain"/>
    <property type="match status" value="1"/>
</dbReference>
<dbReference type="PANTHER" id="PTHR40730">
    <property type="entry name" value="TRANSCRIPTIONAL REGULATOR PROTEIN-LIKE PROTEIN"/>
    <property type="match status" value="1"/>
</dbReference>
<dbReference type="PANTHER" id="PTHR40730:SF5">
    <property type="entry name" value="HTH CRO_C1-TYPE DOMAIN-CONTAINING PROTEIN"/>
    <property type="match status" value="1"/>
</dbReference>
<dbReference type="EMBL" id="BARU01008420">
    <property type="protein sequence ID" value="GAH41023.1"/>
    <property type="molecule type" value="Genomic_DNA"/>
</dbReference>
<gene>
    <name evidence="2" type="ORF">S03H2_16480</name>
</gene>
<dbReference type="InterPro" id="IPR019293">
    <property type="entry name" value="ThiN"/>
</dbReference>
<accession>X1H6V3</accession>
<evidence type="ECO:0000259" key="1">
    <source>
        <dbReference type="Pfam" id="PF10120"/>
    </source>
</evidence>
<comment type="caution">
    <text evidence="2">The sequence shown here is derived from an EMBL/GenBank/DDBJ whole genome shotgun (WGS) entry which is preliminary data.</text>
</comment>
<protein>
    <recommendedName>
        <fullName evidence="1">Thiamine-phosphate synthase ThiN domain-containing protein</fullName>
    </recommendedName>
</protein>
<dbReference type="SUPFAM" id="SSF53639">
    <property type="entry name" value="AraD/HMP-PK domain-like"/>
    <property type="match status" value="1"/>
</dbReference>
<dbReference type="Pfam" id="PF10120">
    <property type="entry name" value="ThiN"/>
    <property type="match status" value="1"/>
</dbReference>
<dbReference type="AlphaFoldDB" id="X1H6V3"/>